<accession>A0A150N7V0</accession>
<comment type="caution">
    <text evidence="1">The sequence shown here is derived from an EMBL/GenBank/DDBJ whole genome shotgun (WGS) entry which is preliminary data.</text>
</comment>
<dbReference type="Proteomes" id="UP000075324">
    <property type="component" value="Unassembled WGS sequence"/>
</dbReference>
<proteinExistence type="predicted"/>
<protein>
    <recommendedName>
        <fullName evidence="3">Transposase DDE domain-containing protein</fullName>
    </recommendedName>
</protein>
<dbReference type="PATRIC" id="fig|153151.4.peg.75"/>
<evidence type="ECO:0008006" key="3">
    <source>
        <dbReference type="Google" id="ProtNLM"/>
    </source>
</evidence>
<evidence type="ECO:0000313" key="1">
    <source>
        <dbReference type="EMBL" id="KYD32682.1"/>
    </source>
</evidence>
<sequence>MVFYSKREKTPVRAVFSRLKRFWHFSFRSDALSGCLEMLRMAAEWICLHNGFLERTERRASEAPAGLPRAGRRPAEKIGAGFIM</sequence>
<name>A0A150N7V0_9BACL</name>
<gene>
    <name evidence="1" type="ORF">B4110_3610</name>
</gene>
<evidence type="ECO:0000313" key="2">
    <source>
        <dbReference type="Proteomes" id="UP000075324"/>
    </source>
</evidence>
<dbReference type="EMBL" id="LQYW01000009">
    <property type="protein sequence ID" value="KYD32682.1"/>
    <property type="molecule type" value="Genomic_DNA"/>
</dbReference>
<organism evidence="1 2">
    <name type="scientific">Parageobacillus toebii</name>
    <dbReference type="NCBI Taxonomy" id="153151"/>
    <lineage>
        <taxon>Bacteria</taxon>
        <taxon>Bacillati</taxon>
        <taxon>Bacillota</taxon>
        <taxon>Bacilli</taxon>
        <taxon>Bacillales</taxon>
        <taxon>Anoxybacillaceae</taxon>
        <taxon>Parageobacillus</taxon>
    </lineage>
</organism>
<reference evidence="1 2" key="1">
    <citation type="submission" date="2016-01" db="EMBL/GenBank/DDBJ databases">
        <title>Draft Genome Sequences of Seven Thermophilic Sporeformers Isolated from Foods.</title>
        <authorList>
            <person name="Berendsen E.M."/>
            <person name="Wells-Bennik M.H."/>
            <person name="Krawcyk A.O."/>
            <person name="De Jong A."/>
            <person name="Holsappel S."/>
            <person name="Eijlander R.T."/>
            <person name="Kuipers O.P."/>
        </authorList>
    </citation>
    <scope>NUCLEOTIDE SEQUENCE [LARGE SCALE GENOMIC DNA]</scope>
    <source>
        <strain evidence="1 2">B4110</strain>
    </source>
</reference>
<dbReference type="AlphaFoldDB" id="A0A150N7V0"/>